<sequence length="508" mass="56023">MFNSIRAKLLMMILIANTLVVLAIFVANQLAFEKSFSQYVADTTRLSLTPVIEAMVTEIKRQPHFDWLRPNNAAFQDIVAIYRLRDDAFAAPKSAPTPRLQRPPPREEGRRPPPHMQGDRQRPRLSGQPPSNRPNLGEDVQRLMFKSASGELILGAPSMAKAALWLALKSGDDAPSTAGTGELLGYLGIENGSRMNAKFDALFAQQQSRQFSYIAVIVLVLSFVMALPFSRFLVKPILILRAKARDLANGHYDFQLTAKNSDEIGELVKDINRLAQTLNANRRSQRQWIADISHELRTPIAVIRAELEGMMDGIIALDAAAIASLHEEMARLTRLVDDLHQLSLADKGALTYTFESVNLVTLLNKVLAKHQGGLTKQGFAVTPLTGAGSNIQGDPERLMQLFDNLMQNTLRYTDSTPASPDQLAISVHESSQSITVLWQDSAPTVAAEKLPQLFERLYRIEDDRNRATGGSGLGLAICRSIVCAHQGRIQAEPSDLGGVTIKVEFAKE</sequence>
<dbReference type="Gene3D" id="3.30.565.10">
    <property type="entry name" value="Histidine kinase-like ATPase, C-terminal domain"/>
    <property type="match status" value="1"/>
</dbReference>
<organism evidence="12 13">
    <name type="scientific">Pseudoalteromonas ulvae</name>
    <dbReference type="NCBI Taxonomy" id="107327"/>
    <lineage>
        <taxon>Bacteria</taxon>
        <taxon>Pseudomonadati</taxon>
        <taxon>Pseudomonadota</taxon>
        <taxon>Gammaproteobacteria</taxon>
        <taxon>Alteromonadales</taxon>
        <taxon>Pseudoalteromonadaceae</taxon>
        <taxon>Pseudoalteromonas</taxon>
    </lineage>
</organism>
<evidence type="ECO:0000256" key="6">
    <source>
        <dbReference type="ARBA" id="ARBA00022777"/>
    </source>
</evidence>
<evidence type="ECO:0000256" key="2">
    <source>
        <dbReference type="ARBA" id="ARBA00004370"/>
    </source>
</evidence>
<evidence type="ECO:0000256" key="8">
    <source>
        <dbReference type="SAM" id="MobiDB-lite"/>
    </source>
</evidence>
<keyword evidence="7" id="KW-0902">Two-component regulatory system</keyword>
<dbReference type="SUPFAM" id="SSF47384">
    <property type="entry name" value="Homodimeric domain of signal transducing histidine kinase"/>
    <property type="match status" value="1"/>
</dbReference>
<feature type="domain" description="HAMP" evidence="11">
    <location>
        <begin position="231"/>
        <end position="283"/>
    </location>
</feature>
<dbReference type="InterPro" id="IPR050351">
    <property type="entry name" value="BphY/WalK/GraS-like"/>
</dbReference>
<keyword evidence="9" id="KW-0472">Membrane</keyword>
<comment type="catalytic activity">
    <reaction evidence="1">
        <text>ATP + protein L-histidine = ADP + protein N-phospho-L-histidine.</text>
        <dbReference type="EC" id="2.7.13.3"/>
    </reaction>
</comment>
<keyword evidence="6" id="KW-0418">Kinase</keyword>
<dbReference type="GO" id="GO:0004721">
    <property type="term" value="F:phosphoprotein phosphatase activity"/>
    <property type="evidence" value="ECO:0007669"/>
    <property type="project" value="TreeGrafter"/>
</dbReference>
<dbReference type="GO" id="GO:0005886">
    <property type="term" value="C:plasma membrane"/>
    <property type="evidence" value="ECO:0007669"/>
    <property type="project" value="TreeGrafter"/>
</dbReference>
<keyword evidence="9" id="KW-0812">Transmembrane</keyword>
<evidence type="ECO:0000256" key="7">
    <source>
        <dbReference type="ARBA" id="ARBA00023012"/>
    </source>
</evidence>
<keyword evidence="9" id="KW-1133">Transmembrane helix</keyword>
<feature type="region of interest" description="Disordered" evidence="8">
    <location>
        <begin position="92"/>
        <end position="137"/>
    </location>
</feature>
<dbReference type="Pfam" id="PF00512">
    <property type="entry name" value="HisKA"/>
    <property type="match status" value="1"/>
</dbReference>
<dbReference type="EC" id="2.7.13.3" evidence="3"/>
<evidence type="ECO:0000256" key="5">
    <source>
        <dbReference type="ARBA" id="ARBA00022679"/>
    </source>
</evidence>
<feature type="compositionally biased region" description="Basic and acidic residues" evidence="8">
    <location>
        <begin position="104"/>
        <end position="122"/>
    </location>
</feature>
<dbReference type="OrthoDB" id="9804645at2"/>
<dbReference type="CDD" id="cd06225">
    <property type="entry name" value="HAMP"/>
    <property type="match status" value="1"/>
</dbReference>
<dbReference type="GO" id="GO:0000155">
    <property type="term" value="F:phosphorelay sensor kinase activity"/>
    <property type="evidence" value="ECO:0007669"/>
    <property type="project" value="InterPro"/>
</dbReference>
<dbReference type="Gene3D" id="1.10.287.130">
    <property type="match status" value="1"/>
</dbReference>
<dbReference type="InterPro" id="IPR036097">
    <property type="entry name" value="HisK_dim/P_sf"/>
</dbReference>
<feature type="domain" description="Histidine kinase" evidence="10">
    <location>
        <begin position="291"/>
        <end position="508"/>
    </location>
</feature>
<keyword evidence="13" id="KW-1185">Reference proteome</keyword>
<dbReference type="SMART" id="SM00304">
    <property type="entry name" value="HAMP"/>
    <property type="match status" value="1"/>
</dbReference>
<evidence type="ECO:0000256" key="3">
    <source>
        <dbReference type="ARBA" id="ARBA00012438"/>
    </source>
</evidence>
<dbReference type="SUPFAM" id="SSF158472">
    <property type="entry name" value="HAMP domain-like"/>
    <property type="match status" value="1"/>
</dbReference>
<dbReference type="EMBL" id="MWPV01000002">
    <property type="protein sequence ID" value="OUL57977.1"/>
    <property type="molecule type" value="Genomic_DNA"/>
</dbReference>
<evidence type="ECO:0000313" key="12">
    <source>
        <dbReference type="EMBL" id="OUL57977.1"/>
    </source>
</evidence>
<dbReference type="GO" id="GO:0016036">
    <property type="term" value="P:cellular response to phosphate starvation"/>
    <property type="evidence" value="ECO:0007669"/>
    <property type="project" value="TreeGrafter"/>
</dbReference>
<gene>
    <name evidence="12" type="ORF">B1199_06330</name>
</gene>
<protein>
    <recommendedName>
        <fullName evidence="3">histidine kinase</fullName>
        <ecNumber evidence="3">2.7.13.3</ecNumber>
    </recommendedName>
</protein>
<dbReference type="InterPro" id="IPR005467">
    <property type="entry name" value="His_kinase_dom"/>
</dbReference>
<dbReference type="SMART" id="SM00387">
    <property type="entry name" value="HATPase_c"/>
    <property type="match status" value="1"/>
</dbReference>
<keyword evidence="5" id="KW-0808">Transferase</keyword>
<feature type="transmembrane region" description="Helical" evidence="9">
    <location>
        <begin position="211"/>
        <end position="234"/>
    </location>
</feature>
<dbReference type="InterPro" id="IPR003661">
    <property type="entry name" value="HisK_dim/P_dom"/>
</dbReference>
<feature type="transmembrane region" description="Helical" evidence="9">
    <location>
        <begin position="9"/>
        <end position="27"/>
    </location>
</feature>
<evidence type="ECO:0000256" key="9">
    <source>
        <dbReference type="SAM" id="Phobius"/>
    </source>
</evidence>
<dbReference type="SUPFAM" id="SSF55874">
    <property type="entry name" value="ATPase domain of HSP90 chaperone/DNA topoisomerase II/histidine kinase"/>
    <property type="match status" value="1"/>
</dbReference>
<dbReference type="PANTHER" id="PTHR45453">
    <property type="entry name" value="PHOSPHATE REGULON SENSOR PROTEIN PHOR"/>
    <property type="match status" value="1"/>
</dbReference>
<keyword evidence="4" id="KW-0597">Phosphoprotein</keyword>
<dbReference type="PROSITE" id="PS50109">
    <property type="entry name" value="HIS_KIN"/>
    <property type="match status" value="1"/>
</dbReference>
<comment type="subcellular location">
    <subcellularLocation>
        <location evidence="2">Membrane</location>
    </subcellularLocation>
</comment>
<reference evidence="12 13" key="1">
    <citation type="submission" date="2017-02" db="EMBL/GenBank/DDBJ databases">
        <title>Pseudoalteromonas ulvae TC14 Genome.</title>
        <authorList>
            <person name="Molmeret M."/>
        </authorList>
    </citation>
    <scope>NUCLEOTIDE SEQUENCE [LARGE SCALE GENOMIC DNA]</scope>
    <source>
        <strain evidence="12">TC14</strain>
    </source>
</reference>
<dbReference type="AlphaFoldDB" id="A0A244CQS5"/>
<comment type="caution">
    <text evidence="12">The sequence shown here is derived from an EMBL/GenBank/DDBJ whole genome shotgun (WGS) entry which is preliminary data.</text>
</comment>
<proteinExistence type="predicted"/>
<name>A0A244CQS5_PSEDV</name>
<dbReference type="SMART" id="SM00388">
    <property type="entry name" value="HisKA"/>
    <property type="match status" value="1"/>
</dbReference>
<dbReference type="InterPro" id="IPR003660">
    <property type="entry name" value="HAMP_dom"/>
</dbReference>
<dbReference type="Gene3D" id="6.10.340.10">
    <property type="match status" value="1"/>
</dbReference>
<dbReference type="PANTHER" id="PTHR45453:SF1">
    <property type="entry name" value="PHOSPHATE REGULON SENSOR PROTEIN PHOR"/>
    <property type="match status" value="1"/>
</dbReference>
<evidence type="ECO:0000256" key="4">
    <source>
        <dbReference type="ARBA" id="ARBA00022553"/>
    </source>
</evidence>
<dbReference type="InterPro" id="IPR003594">
    <property type="entry name" value="HATPase_dom"/>
</dbReference>
<evidence type="ECO:0000259" key="10">
    <source>
        <dbReference type="PROSITE" id="PS50109"/>
    </source>
</evidence>
<accession>A0A244CQS5</accession>
<dbReference type="Pfam" id="PF02518">
    <property type="entry name" value="HATPase_c"/>
    <property type="match status" value="1"/>
</dbReference>
<dbReference type="PROSITE" id="PS50885">
    <property type="entry name" value="HAMP"/>
    <property type="match status" value="1"/>
</dbReference>
<dbReference type="RefSeq" id="WP_086743283.1">
    <property type="nucleotide sequence ID" value="NZ_MWPV01000002.1"/>
</dbReference>
<evidence type="ECO:0000313" key="13">
    <source>
        <dbReference type="Proteomes" id="UP000194841"/>
    </source>
</evidence>
<dbReference type="CDD" id="cd00082">
    <property type="entry name" value="HisKA"/>
    <property type="match status" value="1"/>
</dbReference>
<dbReference type="Proteomes" id="UP000194841">
    <property type="component" value="Unassembled WGS sequence"/>
</dbReference>
<dbReference type="Pfam" id="PF00672">
    <property type="entry name" value="HAMP"/>
    <property type="match status" value="1"/>
</dbReference>
<evidence type="ECO:0000256" key="1">
    <source>
        <dbReference type="ARBA" id="ARBA00000085"/>
    </source>
</evidence>
<dbReference type="InterPro" id="IPR036890">
    <property type="entry name" value="HATPase_C_sf"/>
</dbReference>
<evidence type="ECO:0000259" key="11">
    <source>
        <dbReference type="PROSITE" id="PS50885"/>
    </source>
</evidence>